<dbReference type="RefSeq" id="WP_295319424.1">
    <property type="nucleotide sequence ID" value="NZ_LT598653.1"/>
</dbReference>
<dbReference type="Pfam" id="PF13443">
    <property type="entry name" value="HTH_26"/>
    <property type="match status" value="1"/>
</dbReference>
<dbReference type="InterPro" id="IPR010982">
    <property type="entry name" value="Lambda_DNA-bd_dom_sf"/>
</dbReference>
<dbReference type="GO" id="GO:0003677">
    <property type="term" value="F:DNA binding"/>
    <property type="evidence" value="ECO:0007669"/>
    <property type="project" value="InterPro"/>
</dbReference>
<dbReference type="Gene3D" id="1.10.260.40">
    <property type="entry name" value="lambda repressor-like DNA-binding domains"/>
    <property type="match status" value="1"/>
</dbReference>
<evidence type="ECO:0000313" key="2">
    <source>
        <dbReference type="EMBL" id="SBV33459.1"/>
    </source>
</evidence>
<feature type="domain" description="HTH cro/C1-type" evidence="1">
    <location>
        <begin position="13"/>
        <end position="62"/>
    </location>
</feature>
<dbReference type="PROSITE" id="PS50943">
    <property type="entry name" value="HTH_CROC1"/>
    <property type="match status" value="1"/>
</dbReference>
<dbReference type="EMBL" id="LT598653">
    <property type="protein sequence ID" value="SBV33459.1"/>
    <property type="molecule type" value="Genomic_DNA"/>
</dbReference>
<dbReference type="SUPFAM" id="SSF47413">
    <property type="entry name" value="lambda repressor-like DNA-binding domains"/>
    <property type="match status" value="1"/>
</dbReference>
<name>A0A1Y5PTY6_9SPHN</name>
<accession>A0A1Y5PTY6</accession>
<dbReference type="PANTHER" id="PTHR37301:SF1">
    <property type="entry name" value="DNA-BINDING PROTEIN"/>
    <property type="match status" value="1"/>
</dbReference>
<sequence>MPIRIQLDDMLWRRRMTLTELSERVDITVANLSVLKTGKAKAIRFSTLDAICRALECQPGDLIAFDPEGPADED</sequence>
<dbReference type="AlphaFoldDB" id="A0A1Y5PTY6"/>
<organism evidence="2">
    <name type="scientific">uncultured Sphingopyxis sp</name>
    <dbReference type="NCBI Taxonomy" id="310581"/>
    <lineage>
        <taxon>Bacteria</taxon>
        <taxon>Pseudomonadati</taxon>
        <taxon>Pseudomonadota</taxon>
        <taxon>Alphaproteobacteria</taxon>
        <taxon>Sphingomonadales</taxon>
        <taxon>Sphingomonadaceae</taxon>
        <taxon>Sphingopyxis</taxon>
        <taxon>environmental samples</taxon>
    </lineage>
</organism>
<dbReference type="PANTHER" id="PTHR37301">
    <property type="entry name" value="DNA-BINDING PROTEIN-RELATED"/>
    <property type="match status" value="1"/>
</dbReference>
<dbReference type="SMART" id="SM00530">
    <property type="entry name" value="HTH_XRE"/>
    <property type="match status" value="1"/>
</dbReference>
<gene>
    <name evidence="2" type="primary">yozG</name>
    <name evidence="2" type="ORF">SPPYR_2339</name>
</gene>
<reference evidence="2" key="1">
    <citation type="submission" date="2016-03" db="EMBL/GenBank/DDBJ databases">
        <authorList>
            <person name="Ploux O."/>
        </authorList>
    </citation>
    <scope>NUCLEOTIDE SEQUENCE</scope>
    <source>
        <strain evidence="2">UC10</strain>
    </source>
</reference>
<evidence type="ECO:0000259" key="1">
    <source>
        <dbReference type="PROSITE" id="PS50943"/>
    </source>
</evidence>
<protein>
    <submittedName>
        <fullName evidence="2">Uncharacterized HTH-type transcriptional regulator YozG</fullName>
    </submittedName>
</protein>
<dbReference type="KEGG" id="sphu:SPPYR_2339"/>
<proteinExistence type="predicted"/>
<dbReference type="InterPro" id="IPR001387">
    <property type="entry name" value="Cro/C1-type_HTH"/>
</dbReference>